<feature type="domain" description="Endonuclease GajA/Old nuclease/RecF-like AAA" evidence="1">
    <location>
        <begin position="24"/>
        <end position="152"/>
    </location>
</feature>
<gene>
    <name evidence="2" type="ORF">A2557_03220</name>
</gene>
<evidence type="ECO:0000313" key="2">
    <source>
        <dbReference type="EMBL" id="OGH00659.1"/>
    </source>
</evidence>
<protein>
    <recommendedName>
        <fullName evidence="1">Endonuclease GajA/Old nuclease/RecF-like AAA domain-containing protein</fullName>
    </recommendedName>
</protein>
<proteinExistence type="predicted"/>
<dbReference type="EMBL" id="MFNF01000043">
    <property type="protein sequence ID" value="OGH00659.1"/>
    <property type="molecule type" value="Genomic_DNA"/>
</dbReference>
<dbReference type="Proteomes" id="UP000177583">
    <property type="component" value="Unassembled WGS sequence"/>
</dbReference>
<dbReference type="InterPro" id="IPR027417">
    <property type="entry name" value="P-loop_NTPase"/>
</dbReference>
<dbReference type="Pfam" id="PF13175">
    <property type="entry name" value="AAA_15"/>
    <property type="match status" value="1"/>
</dbReference>
<reference evidence="2 3" key="1">
    <citation type="journal article" date="2016" name="Nat. Commun.">
        <title>Thousands of microbial genomes shed light on interconnected biogeochemical processes in an aquifer system.</title>
        <authorList>
            <person name="Anantharaman K."/>
            <person name="Brown C.T."/>
            <person name="Hug L.A."/>
            <person name="Sharon I."/>
            <person name="Castelle C.J."/>
            <person name="Probst A.J."/>
            <person name="Thomas B.C."/>
            <person name="Singh A."/>
            <person name="Wilkins M.J."/>
            <person name="Karaoz U."/>
            <person name="Brodie E.L."/>
            <person name="Williams K.H."/>
            <person name="Hubbard S.S."/>
            <person name="Banfield J.F."/>
        </authorList>
    </citation>
    <scope>NUCLEOTIDE SEQUENCE [LARGE SCALE GENOMIC DNA]</scope>
</reference>
<evidence type="ECO:0000313" key="3">
    <source>
        <dbReference type="Proteomes" id="UP000177583"/>
    </source>
</evidence>
<dbReference type="PANTHER" id="PTHR43581">
    <property type="entry name" value="ATP/GTP PHOSPHATASE"/>
    <property type="match status" value="1"/>
</dbReference>
<comment type="caution">
    <text evidence="2">The sequence shown here is derived from an EMBL/GenBank/DDBJ whole genome shotgun (WGS) entry which is preliminary data.</text>
</comment>
<dbReference type="Gene3D" id="3.40.50.300">
    <property type="entry name" value="P-loop containing nucleotide triphosphate hydrolases"/>
    <property type="match status" value="1"/>
</dbReference>
<organism evidence="2 3">
    <name type="scientific">Candidatus Lambdaproteobacteria bacterium RIFOXYD2_FULL_56_26</name>
    <dbReference type="NCBI Taxonomy" id="1817773"/>
    <lineage>
        <taxon>Bacteria</taxon>
        <taxon>Pseudomonadati</taxon>
        <taxon>Pseudomonadota</taxon>
        <taxon>Candidatus Lambdaproteobacteria</taxon>
    </lineage>
</organism>
<name>A0A1F6GRG5_9PROT</name>
<dbReference type="SUPFAM" id="SSF52540">
    <property type="entry name" value="P-loop containing nucleoside triphosphate hydrolases"/>
    <property type="match status" value="1"/>
</dbReference>
<evidence type="ECO:0000259" key="1">
    <source>
        <dbReference type="Pfam" id="PF13175"/>
    </source>
</evidence>
<dbReference type="PANTHER" id="PTHR43581:SF4">
    <property type="entry name" value="ATP_GTP PHOSPHATASE"/>
    <property type="match status" value="1"/>
</dbReference>
<dbReference type="AlphaFoldDB" id="A0A1F6GRG5"/>
<dbReference type="InterPro" id="IPR051396">
    <property type="entry name" value="Bact_Antivir_Def_Nuclease"/>
</dbReference>
<accession>A0A1F6GRG5</accession>
<dbReference type="InterPro" id="IPR041685">
    <property type="entry name" value="AAA_GajA/Old/RecF-like"/>
</dbReference>
<sequence length="422" mass="48524">MQKLVGSDIRDTVATKINAPLIVKAINDELGKYIEEIGGILENYEYSKTGKVKNFQQNRLIEIIIEGYFDTKSLNKKNQSTSIKIDDLSSGEKRQALIEVAYAFLMKEPKRKKLIMLAIDEPEASLHTSACFDQFERLKRLSEYFQVITTTHWYGFLPIINDGVAHFLRPQDENIQFESYNLSSYKEQIANQKRGRIPTDFDLKSTHDLVQSIFYSIQLDSPFNWLICEGYSDYLYLTHYFKNEIETYKLRILPVGGNSEVKKIYEFLLLPLKGIANPKGKIYCLIDTDVETLGGGPTNNIQKSILFRRLFWNKATHQIELLEVDSNKTVVTEIEDALIPDIFISTLSSFVGELGFDLPQSTIKVEAKYSCESLDLLESNREKLEKFFTPENKVKFAYKYCELDKGTSVPAWVSQIGEFFSK</sequence>